<organism evidence="1">
    <name type="scientific">Nodularia spumigena CENA596</name>
    <dbReference type="NCBI Taxonomy" id="1819295"/>
    <lineage>
        <taxon>Bacteria</taxon>
        <taxon>Bacillati</taxon>
        <taxon>Cyanobacteriota</taxon>
        <taxon>Cyanophyceae</taxon>
        <taxon>Nostocales</taxon>
        <taxon>Nodulariaceae</taxon>
        <taxon>Nodularia</taxon>
    </lineage>
</organism>
<name>A0A166K9N8_NODSP</name>
<dbReference type="AlphaFoldDB" id="A0A166K9N8"/>
<dbReference type="Proteomes" id="UP000076555">
    <property type="component" value="Unassembled WGS sequence"/>
</dbReference>
<evidence type="ECO:0000313" key="1">
    <source>
        <dbReference type="EMBL" id="KZL50782.1"/>
    </source>
</evidence>
<sequence length="63" mass="6977">MWGGLLVPPDIRSVKIPFELLISEVRSLEDLEQVFCDMKARKVIKVAMIPHAPGAPGAENESF</sequence>
<proteinExistence type="predicted"/>
<dbReference type="EMBL" id="LWAJ01000066">
    <property type="protein sequence ID" value="KZL50782.1"/>
    <property type="molecule type" value="Genomic_DNA"/>
</dbReference>
<reference evidence="1" key="1">
    <citation type="submission" date="2016-04" db="EMBL/GenBank/DDBJ databases">
        <title>Draft Genome Assembly of the Bloom-forming Cyanobacterium Nodularia spumigena Strain CENA596 in Shrimp Production Ponds.</title>
        <authorList>
            <person name="Popin R.V."/>
            <person name="Rigonato J."/>
            <person name="Abreu V.A."/>
            <person name="Andreote A.P."/>
            <person name="Silveira S.B."/>
            <person name="Odebrecht C."/>
            <person name="Fiore M.F."/>
        </authorList>
    </citation>
    <scope>NUCLEOTIDE SEQUENCE [LARGE SCALE GENOMIC DNA]</scope>
    <source>
        <strain evidence="1">CENA596</strain>
    </source>
</reference>
<evidence type="ECO:0008006" key="2">
    <source>
        <dbReference type="Google" id="ProtNLM"/>
    </source>
</evidence>
<comment type="caution">
    <text evidence="1">The sequence shown here is derived from an EMBL/GenBank/DDBJ whole genome shotgun (WGS) entry which is preliminary data.</text>
</comment>
<accession>A0A166K9N8</accession>
<gene>
    <name evidence="1" type="ORF">A2T98_05745</name>
</gene>
<protein>
    <recommendedName>
        <fullName evidence="2">Alcohol dehydrogenase</fullName>
    </recommendedName>
</protein>